<sequence>MATLDISRWPQTFEGVFVGPGSIMASQEVLDLIHEALIAHGISAIRGQNDVRLELEHLRFEAEVFDREQSDAGHRLVLEIHVFSPLLGTQPVIESFVGLGDTREEAIFQAFGKFLIGVFHVLIESLAKHVCDNMQADIEFWQRSDASWKVYGGPVITQAAMECTLNQRYPAFYAQLEKLFSASVPPGSHFVRIFMASYEGALVGYEVLLDNETWPEGQELLVGQDWYHNEGYQALRQVILALPEKRPVALSRWAQLGKKILRG</sequence>
<dbReference type="RefSeq" id="WP_352559267.1">
    <property type="nucleotide sequence ID" value="NZ_JAMYQB010000013.1"/>
</dbReference>
<gene>
    <name evidence="1" type="ORF">NKI36_17535</name>
</gene>
<dbReference type="Pfam" id="PF19875">
    <property type="entry name" value="DUF6348"/>
    <property type="match status" value="1"/>
</dbReference>
<organism evidence="1 2">
    <name type="scientific">Mesorhizobium caraganae</name>
    <dbReference type="NCBI Taxonomy" id="483206"/>
    <lineage>
        <taxon>Bacteria</taxon>
        <taxon>Pseudomonadati</taxon>
        <taxon>Pseudomonadota</taxon>
        <taxon>Alphaproteobacteria</taxon>
        <taxon>Hyphomicrobiales</taxon>
        <taxon>Phyllobacteriaceae</taxon>
        <taxon>Mesorhizobium</taxon>
    </lineage>
</organism>
<dbReference type="Proteomes" id="UP001433071">
    <property type="component" value="Unassembled WGS sequence"/>
</dbReference>
<protein>
    <submittedName>
        <fullName evidence="1">DUF6348 family protein</fullName>
    </submittedName>
</protein>
<keyword evidence="2" id="KW-1185">Reference proteome</keyword>
<accession>A0ABV1Z1H6</accession>
<dbReference type="EMBL" id="JAMYQB010000013">
    <property type="protein sequence ID" value="MER9405832.1"/>
    <property type="molecule type" value="Genomic_DNA"/>
</dbReference>
<dbReference type="InterPro" id="IPR045929">
    <property type="entry name" value="DUF6348"/>
</dbReference>
<evidence type="ECO:0000313" key="1">
    <source>
        <dbReference type="EMBL" id="MER9405832.1"/>
    </source>
</evidence>
<reference evidence="1 2" key="1">
    <citation type="journal article" date="2024" name="Proc. Natl. Acad. Sci. U.S.A.">
        <title>The evolutionary genomics of adaptation to stress in wild rhizobium bacteria.</title>
        <authorList>
            <person name="Kehlet-Delgado H."/>
            <person name="Montoya A.P."/>
            <person name="Jensen K.T."/>
            <person name="Wendlandt C.E."/>
            <person name="Dexheimer C."/>
            <person name="Roberts M."/>
            <person name="Torres Martinez L."/>
            <person name="Friesen M.L."/>
            <person name="Griffitts J.S."/>
            <person name="Porter S.S."/>
        </authorList>
    </citation>
    <scope>NUCLEOTIDE SEQUENCE [LARGE SCALE GENOMIC DNA]</scope>
    <source>
        <strain evidence="1 2">M0641</strain>
    </source>
</reference>
<name>A0ABV1Z1H6_9HYPH</name>
<proteinExistence type="predicted"/>
<evidence type="ECO:0000313" key="2">
    <source>
        <dbReference type="Proteomes" id="UP001433071"/>
    </source>
</evidence>
<comment type="caution">
    <text evidence="1">The sequence shown here is derived from an EMBL/GenBank/DDBJ whole genome shotgun (WGS) entry which is preliminary data.</text>
</comment>